<dbReference type="InterPro" id="IPR057446">
    <property type="entry name" value="PH_bac"/>
</dbReference>
<dbReference type="AlphaFoldDB" id="A0A2Z6AX78"/>
<dbReference type="EMBL" id="AP017378">
    <property type="protein sequence ID" value="BBD07862.1"/>
    <property type="molecule type" value="Genomic_DNA"/>
</dbReference>
<accession>A0A2Z6AX78</accession>
<gene>
    <name evidence="2" type="ORF">DFE_1136</name>
</gene>
<reference evidence="2 3" key="1">
    <citation type="journal article" date="2018" name="Sci. Adv.">
        <title>Multi-heme cytochromes provide a pathway for survival in energy-limited environments.</title>
        <authorList>
            <person name="Deng X."/>
            <person name="Dohmae N."/>
            <person name="Nealson K.H."/>
            <person name="Hashimoto K."/>
            <person name="Okamoto A."/>
        </authorList>
    </citation>
    <scope>NUCLEOTIDE SEQUENCE [LARGE SCALE GENOMIC DNA]</scope>
    <source>
        <strain evidence="2 3">IS5</strain>
    </source>
</reference>
<dbReference type="Proteomes" id="UP000269883">
    <property type="component" value="Chromosome"/>
</dbReference>
<feature type="domain" description="PH" evidence="1">
    <location>
        <begin position="5"/>
        <end position="103"/>
    </location>
</feature>
<name>A0A2Z6AX78_9BACT</name>
<dbReference type="Pfam" id="PF25362">
    <property type="entry name" value="bPH_11"/>
    <property type="match status" value="1"/>
</dbReference>
<protein>
    <submittedName>
        <fullName evidence="2">Putative integron gene cassette protein</fullName>
    </submittedName>
</protein>
<evidence type="ECO:0000259" key="1">
    <source>
        <dbReference type="Pfam" id="PF25362"/>
    </source>
</evidence>
<evidence type="ECO:0000313" key="2">
    <source>
        <dbReference type="EMBL" id="BBD07862.1"/>
    </source>
</evidence>
<organism evidence="2 3">
    <name type="scientific">Desulfovibrio ferrophilus</name>
    <dbReference type="NCBI Taxonomy" id="241368"/>
    <lineage>
        <taxon>Bacteria</taxon>
        <taxon>Pseudomonadati</taxon>
        <taxon>Thermodesulfobacteriota</taxon>
        <taxon>Desulfovibrionia</taxon>
        <taxon>Desulfovibrionales</taxon>
        <taxon>Desulfovibrionaceae</taxon>
        <taxon>Desulfovibrio</taxon>
    </lineage>
</organism>
<dbReference type="OrthoDB" id="9554025at2"/>
<proteinExistence type="predicted"/>
<dbReference type="RefSeq" id="WP_126377480.1">
    <property type="nucleotide sequence ID" value="NZ_AP017378.1"/>
</dbReference>
<evidence type="ECO:0000313" key="3">
    <source>
        <dbReference type="Proteomes" id="UP000269883"/>
    </source>
</evidence>
<dbReference type="KEGG" id="dfl:DFE_1136"/>
<sequence length="117" mass="13605">MLSGKGSYLGTEMDFKWYRRYRADGYFVRGSGEWWFTEDAFCFKRKLLATPMEIPFASIVNVRTGTWHAGKWVIRPVVVKLDWHLDGRQLCSGFVFAKTHEGTRQMAAHIEALSCRH</sequence>
<keyword evidence="3" id="KW-1185">Reference proteome</keyword>